<evidence type="ECO:0000256" key="4">
    <source>
        <dbReference type="ARBA" id="ARBA00023163"/>
    </source>
</evidence>
<keyword evidence="5" id="KW-0539">Nucleus</keyword>
<reference evidence="8 9" key="1">
    <citation type="journal article" date="2018" name="IMA Fungus">
        <title>IMA Genome-F 9: Draft genome sequence of Annulohypoxylon stygium, Aspergillus mulundensis, Berkeleyomyces basicola (syn. Thielaviopsis basicola), Ceratocystis smalleyi, two Cercospora beticola strains, Coleophoma cylindrospora, Fusarium fracticaudum, Phialophora cf. hyalina, and Morchella septimelata.</title>
        <authorList>
            <person name="Wingfield B.D."/>
            <person name="Bills G.F."/>
            <person name="Dong Y."/>
            <person name="Huang W."/>
            <person name="Nel W.J."/>
            <person name="Swalarsk-Parry B.S."/>
            <person name="Vaghefi N."/>
            <person name="Wilken P.M."/>
            <person name="An Z."/>
            <person name="de Beer Z.W."/>
            <person name="De Vos L."/>
            <person name="Chen L."/>
            <person name="Duong T.A."/>
            <person name="Gao Y."/>
            <person name="Hammerbacher A."/>
            <person name="Kikkert J.R."/>
            <person name="Li Y."/>
            <person name="Li H."/>
            <person name="Li K."/>
            <person name="Li Q."/>
            <person name="Liu X."/>
            <person name="Ma X."/>
            <person name="Naidoo K."/>
            <person name="Pethybridge S.J."/>
            <person name="Sun J."/>
            <person name="Steenkamp E.T."/>
            <person name="van der Nest M.A."/>
            <person name="van Wyk S."/>
            <person name="Wingfield M.J."/>
            <person name="Xiong C."/>
            <person name="Yue Q."/>
            <person name="Zhang X."/>
        </authorList>
    </citation>
    <scope>NUCLEOTIDE SEQUENCE [LARGE SCALE GENOMIC DNA]</scope>
    <source>
        <strain evidence="8 9">BP5796</strain>
    </source>
</reference>
<comment type="caution">
    <text evidence="8">The sequence shown here is derived from an EMBL/GenBank/DDBJ whole genome shotgun (WGS) entry which is preliminary data.</text>
</comment>
<dbReference type="AlphaFoldDB" id="A0A3D8QBM1"/>
<evidence type="ECO:0000313" key="8">
    <source>
        <dbReference type="EMBL" id="RDW59242.1"/>
    </source>
</evidence>
<dbReference type="InterPro" id="IPR007219">
    <property type="entry name" value="XnlR_reg_dom"/>
</dbReference>
<sequence length="649" mass="72127">MSPRAAVASMSPSEPRIVAESSGPVGVEDRIGSLERTLAGLLEELAEKRQSVIAAEPGTSPLSREPAATPNPPIALPPWEKVLRVAELFQIYCDGQPLPLFRCDNFLETLEEREPEVLFGILSLALRFSDDTFFSDDVTYLSKGYSTAAREIALDRVSKGPIEISTLQTFCLLALIDLTNGDTVRSRVHAGLAMNLANCSSLNSNPSAGTNSAETEERRRCFWSISLVGRLHGSSVEFFQGRMKQDPPFPVSVKPNALPNAQDESNPVGNGSHISHDSGIIGYVMLLTKVWSAARLYLESHGNLGSVPPWSPKSEYSKVFALLTDLGIEMHPNHRYRNVRPLDRSAHDLQTHRAYWGPWFLTRFLYHTIICILNHPLLITLQLQQFGQRVPEVFLQQTGSQLSIHTNWLMHYMKFFKSKPFKVSDPFLGHCIAILATIELQLSFSKDPETRKLKQENFAMCLEFTQSLGREWPHMLQIAKKLQHLTSSISVSYSPEHNSLDGSLSIDLSPFWDLLNYLSASTNEIGSSDDLVLGASLTSSYPQSSRNMSNLNLIPTPTVIEVAPDGPSLRRPPYNSIGLPSVTRPPMSEVQPVSELPLSSGNLTRSENLSFPEDIFLDNTSLLPAEQFFAQDHNFVKALGSDWWNIGDL</sequence>
<gene>
    <name evidence="8" type="ORF">BP5796_12166</name>
</gene>
<dbReference type="GO" id="GO:0003677">
    <property type="term" value="F:DNA binding"/>
    <property type="evidence" value="ECO:0007669"/>
    <property type="project" value="InterPro"/>
</dbReference>
<evidence type="ECO:0000256" key="1">
    <source>
        <dbReference type="ARBA" id="ARBA00004123"/>
    </source>
</evidence>
<dbReference type="InterPro" id="IPR050815">
    <property type="entry name" value="TF_fung"/>
</dbReference>
<keyword evidence="4" id="KW-0804">Transcription</keyword>
<accession>A0A3D8QBM1</accession>
<dbReference type="GO" id="GO:0005634">
    <property type="term" value="C:nucleus"/>
    <property type="evidence" value="ECO:0007669"/>
    <property type="project" value="UniProtKB-SubCell"/>
</dbReference>
<evidence type="ECO:0000256" key="3">
    <source>
        <dbReference type="ARBA" id="ARBA00023015"/>
    </source>
</evidence>
<evidence type="ECO:0000256" key="6">
    <source>
        <dbReference type="SAM" id="MobiDB-lite"/>
    </source>
</evidence>
<protein>
    <recommendedName>
        <fullName evidence="7">Xylanolytic transcriptional activator regulatory domain-containing protein</fullName>
    </recommendedName>
</protein>
<proteinExistence type="predicted"/>
<keyword evidence="9" id="KW-1185">Reference proteome</keyword>
<keyword evidence="3" id="KW-0805">Transcription regulation</keyword>
<comment type="subcellular location">
    <subcellularLocation>
        <location evidence="1">Nucleus</location>
    </subcellularLocation>
</comment>
<dbReference type="PANTHER" id="PTHR47338">
    <property type="entry name" value="ZN(II)2CYS6 TRANSCRIPTION FACTOR (EUROFUNG)-RELATED"/>
    <property type="match status" value="1"/>
</dbReference>
<dbReference type="OrthoDB" id="424974at2759"/>
<dbReference type="PANTHER" id="PTHR47338:SF9">
    <property type="entry name" value="ZN(II)2CYS6 TRANSCRIPTION FACTOR (EUROFUNG)"/>
    <property type="match status" value="1"/>
</dbReference>
<dbReference type="GO" id="GO:0000981">
    <property type="term" value="F:DNA-binding transcription factor activity, RNA polymerase II-specific"/>
    <property type="evidence" value="ECO:0007669"/>
    <property type="project" value="InterPro"/>
</dbReference>
<evidence type="ECO:0000313" key="9">
    <source>
        <dbReference type="Proteomes" id="UP000256328"/>
    </source>
</evidence>
<dbReference type="CDD" id="cd12148">
    <property type="entry name" value="fungal_TF_MHR"/>
    <property type="match status" value="1"/>
</dbReference>
<feature type="domain" description="Xylanolytic transcriptional activator regulatory" evidence="7">
    <location>
        <begin position="100"/>
        <end position="225"/>
    </location>
</feature>
<evidence type="ECO:0000259" key="7">
    <source>
        <dbReference type="Pfam" id="PF04082"/>
    </source>
</evidence>
<feature type="region of interest" description="Disordered" evidence="6">
    <location>
        <begin position="1"/>
        <end position="24"/>
    </location>
</feature>
<dbReference type="Pfam" id="PF04082">
    <property type="entry name" value="Fungal_trans"/>
    <property type="match status" value="1"/>
</dbReference>
<dbReference type="GO" id="GO:0008270">
    <property type="term" value="F:zinc ion binding"/>
    <property type="evidence" value="ECO:0007669"/>
    <property type="project" value="InterPro"/>
</dbReference>
<dbReference type="EMBL" id="PDLN01000020">
    <property type="protein sequence ID" value="RDW59242.1"/>
    <property type="molecule type" value="Genomic_DNA"/>
</dbReference>
<organism evidence="8 9">
    <name type="scientific">Coleophoma crateriformis</name>
    <dbReference type="NCBI Taxonomy" id="565419"/>
    <lineage>
        <taxon>Eukaryota</taxon>
        <taxon>Fungi</taxon>
        <taxon>Dikarya</taxon>
        <taxon>Ascomycota</taxon>
        <taxon>Pezizomycotina</taxon>
        <taxon>Leotiomycetes</taxon>
        <taxon>Helotiales</taxon>
        <taxon>Dermateaceae</taxon>
        <taxon>Coleophoma</taxon>
    </lineage>
</organism>
<dbReference type="Proteomes" id="UP000256328">
    <property type="component" value="Unassembled WGS sequence"/>
</dbReference>
<keyword evidence="2" id="KW-0479">Metal-binding</keyword>
<name>A0A3D8QBM1_9HELO</name>
<dbReference type="GO" id="GO:0006351">
    <property type="term" value="P:DNA-templated transcription"/>
    <property type="evidence" value="ECO:0007669"/>
    <property type="project" value="InterPro"/>
</dbReference>
<evidence type="ECO:0000256" key="2">
    <source>
        <dbReference type="ARBA" id="ARBA00022723"/>
    </source>
</evidence>
<evidence type="ECO:0000256" key="5">
    <source>
        <dbReference type="ARBA" id="ARBA00023242"/>
    </source>
</evidence>